<dbReference type="PANTHER" id="PTHR21716:SF15">
    <property type="entry name" value="TRANSPORT PROTEIN YRRI-RELATED"/>
    <property type="match status" value="1"/>
</dbReference>
<keyword evidence="4 6" id="KW-1133">Transmembrane helix</keyword>
<feature type="transmembrane region" description="Helical" evidence="6">
    <location>
        <begin position="161"/>
        <end position="179"/>
    </location>
</feature>
<evidence type="ECO:0000256" key="3">
    <source>
        <dbReference type="ARBA" id="ARBA00022692"/>
    </source>
</evidence>
<keyword evidence="3 6" id="KW-0812">Transmembrane</keyword>
<feature type="transmembrane region" description="Helical" evidence="6">
    <location>
        <begin position="269"/>
        <end position="292"/>
    </location>
</feature>
<organism evidence="7 8">
    <name type="scientific">Bacillus atrophaeus (strain 1942)</name>
    <dbReference type="NCBI Taxonomy" id="720555"/>
    <lineage>
        <taxon>Bacteria</taxon>
        <taxon>Bacillati</taxon>
        <taxon>Bacillota</taxon>
        <taxon>Bacilli</taxon>
        <taxon>Bacillales</taxon>
        <taxon>Bacillaceae</taxon>
        <taxon>Bacillus</taxon>
    </lineage>
</organism>
<evidence type="ECO:0000256" key="4">
    <source>
        <dbReference type="ARBA" id="ARBA00022989"/>
    </source>
</evidence>
<dbReference type="Proteomes" id="UP000006867">
    <property type="component" value="Chromosome"/>
</dbReference>
<evidence type="ECO:0000256" key="6">
    <source>
        <dbReference type="SAM" id="Phobius"/>
    </source>
</evidence>
<accession>A0ABM5LZM3</accession>
<dbReference type="RefSeq" id="WP_003325321.1">
    <property type="nucleotide sequence ID" value="NC_014639.1"/>
</dbReference>
<proteinExistence type="inferred from homology"/>
<dbReference type="InterPro" id="IPR002549">
    <property type="entry name" value="AI-2E-like"/>
</dbReference>
<gene>
    <name evidence="7" type="ordered locus">BATR1942_11425</name>
</gene>
<keyword evidence="5 6" id="KW-0472">Membrane</keyword>
<name>A0ABM5LZM3_BACA1</name>
<dbReference type="EMBL" id="CP002207">
    <property type="protein sequence ID" value="ADP33216.1"/>
    <property type="molecule type" value="Genomic_DNA"/>
</dbReference>
<feature type="transmembrane region" description="Helical" evidence="6">
    <location>
        <begin position="312"/>
        <end position="339"/>
    </location>
</feature>
<feature type="transmembrane region" description="Helical" evidence="6">
    <location>
        <begin position="220"/>
        <end position="237"/>
    </location>
</feature>
<feature type="transmembrane region" description="Helical" evidence="6">
    <location>
        <begin position="72"/>
        <end position="90"/>
    </location>
</feature>
<feature type="transmembrane region" description="Helical" evidence="6">
    <location>
        <begin position="243"/>
        <end position="262"/>
    </location>
</feature>
<keyword evidence="8" id="KW-1185">Reference proteome</keyword>
<feature type="transmembrane region" description="Helical" evidence="6">
    <location>
        <begin position="7"/>
        <end position="26"/>
    </location>
</feature>
<feature type="transmembrane region" description="Helical" evidence="6">
    <location>
        <begin position="32"/>
        <end position="60"/>
    </location>
</feature>
<comment type="subcellular location">
    <subcellularLocation>
        <location evidence="1">Membrane</location>
        <topology evidence="1">Multi-pass membrane protein</topology>
    </subcellularLocation>
</comment>
<evidence type="ECO:0000256" key="5">
    <source>
        <dbReference type="ARBA" id="ARBA00023136"/>
    </source>
</evidence>
<evidence type="ECO:0000256" key="2">
    <source>
        <dbReference type="ARBA" id="ARBA00009773"/>
    </source>
</evidence>
<dbReference type="PANTHER" id="PTHR21716">
    <property type="entry name" value="TRANSMEMBRANE PROTEIN"/>
    <property type="match status" value="1"/>
</dbReference>
<evidence type="ECO:0000313" key="7">
    <source>
        <dbReference type="EMBL" id="ADP33216.1"/>
    </source>
</evidence>
<reference evidence="7 8" key="1">
    <citation type="journal article" date="2011" name="Front. Microbiol.">
        <title>Genomic signatures of strain selection and enhancement in Bacillus atrophaeus var. globigii, a historical biowarfare simulant.</title>
        <authorList>
            <person name="Gibbons H.S."/>
            <person name="Broomall S.M."/>
            <person name="McNew L.A."/>
            <person name="Daligault H."/>
            <person name="Chapman C."/>
            <person name="Bruce D."/>
            <person name="Karavis M."/>
            <person name="Krepps M."/>
            <person name="McGregor P.A."/>
            <person name="Hong C."/>
            <person name="Park K.H."/>
            <person name="Akmal A."/>
            <person name="Feldman A."/>
            <person name="Lin J.S."/>
            <person name="Chang W.E."/>
            <person name="Higgs B.W."/>
            <person name="Demirev P."/>
            <person name="Lindquist J."/>
            <person name="Liem A."/>
            <person name="Fochler E."/>
            <person name="Read T.D."/>
            <person name="Tapia R."/>
            <person name="Johnson S."/>
            <person name="Bishop-Lilly K.A."/>
            <person name="Detter C."/>
            <person name="Han C."/>
            <person name="Sozhamannan S."/>
            <person name="Rosenzweig C.N."/>
            <person name="Skowronski E.W."/>
        </authorList>
    </citation>
    <scope>NUCLEOTIDE SEQUENCE [LARGE SCALE GENOMIC DNA]</scope>
    <source>
        <strain evidence="7 8">1942</strain>
    </source>
</reference>
<dbReference type="Pfam" id="PF01594">
    <property type="entry name" value="AI-2E_transport"/>
    <property type="match status" value="1"/>
</dbReference>
<comment type="similarity">
    <text evidence="2">Belongs to the autoinducer-2 exporter (AI-2E) (TC 2.A.86) family.</text>
</comment>
<protein>
    <submittedName>
        <fullName evidence="7">Permease</fullName>
    </submittedName>
</protein>
<evidence type="ECO:0000313" key="8">
    <source>
        <dbReference type="Proteomes" id="UP000006867"/>
    </source>
</evidence>
<evidence type="ECO:0000256" key="1">
    <source>
        <dbReference type="ARBA" id="ARBA00004141"/>
    </source>
</evidence>
<sequence>MTQKPLRLLIWAAVCLLVLLIVYVFIKLEMLWAPFCLVVKSILIPLIIAIFISYLLLPIIEWLHRSGLPRTLSLLIIYLLFFGGIGYGLYKGVPVLIEQLTDLSESIPGIAETYDGLLLKLHDHTDEWPDGIHSRMDRFIQRTEEFVAKTIEGTIRSIRFVFDYILIAATIPFLVFYMVKDIDLMKKTVWYLTPKSWRKRGSAFLRDVDDSLGDYIRGQLLVCFLIGLGAGVSFWFFDLPYPLILGLIIGLTNVIPYFGPVIGAVPALLIAMAVSAKAVITVVITILILQFLEGNILSPLIVGRSLKMHPVVIMLALLAGGELAGIIGMIVAVPAAAVLKVMMIHFLRMRTEH</sequence>